<accession>X6M6M8</accession>
<dbReference type="EMBL" id="ASPP01024346">
    <property type="protein sequence ID" value="ETO09117.1"/>
    <property type="molecule type" value="Genomic_DNA"/>
</dbReference>
<dbReference type="Proteomes" id="UP000023152">
    <property type="component" value="Unassembled WGS sequence"/>
</dbReference>
<name>X6M6M8_RETFI</name>
<keyword evidence="2" id="KW-1185">Reference proteome</keyword>
<feature type="non-terminal residue" evidence="1">
    <location>
        <position position="1"/>
    </location>
</feature>
<sequence>LLGGVDCEDMIRYLMEARNNKPGKEMNLRENDIKRFYVKTKEILLDIKNFWRHTWLVFRYFACIRVRLKKKKELYGSRQTVTMLAALFQIEIPKKCFMSNHEYADINRIYGVLRRVQAMIFGAFMEIKMFTNCFNCLPVRPIEVLNSGLLCDLSYGVILIEEISSDVEKNQFYILKRLKKNATLGFMFKAISSFFFQYHFDHLLIFVLVNSKKKMLDFFFNDSLQVFDEMIFDFEDLMEKNNYLYIWSTAVYSKIKNNKSANKICFFKQKIFL</sequence>
<comment type="caution">
    <text evidence="1">The sequence shown here is derived from an EMBL/GenBank/DDBJ whole genome shotgun (WGS) entry which is preliminary data.</text>
</comment>
<protein>
    <submittedName>
        <fullName evidence="1">Uncharacterized protein</fullName>
    </submittedName>
</protein>
<reference evidence="1 2" key="1">
    <citation type="journal article" date="2013" name="Curr. Biol.">
        <title>The Genome of the Foraminiferan Reticulomyxa filosa.</title>
        <authorList>
            <person name="Glockner G."/>
            <person name="Hulsmann N."/>
            <person name="Schleicher M."/>
            <person name="Noegel A.A."/>
            <person name="Eichinger L."/>
            <person name="Gallinger C."/>
            <person name="Pawlowski J."/>
            <person name="Sierra R."/>
            <person name="Euteneuer U."/>
            <person name="Pillet L."/>
            <person name="Moustafa A."/>
            <person name="Platzer M."/>
            <person name="Groth M."/>
            <person name="Szafranski K."/>
            <person name="Schliwa M."/>
        </authorList>
    </citation>
    <scope>NUCLEOTIDE SEQUENCE [LARGE SCALE GENOMIC DNA]</scope>
</reference>
<organism evidence="1 2">
    <name type="scientific">Reticulomyxa filosa</name>
    <dbReference type="NCBI Taxonomy" id="46433"/>
    <lineage>
        <taxon>Eukaryota</taxon>
        <taxon>Sar</taxon>
        <taxon>Rhizaria</taxon>
        <taxon>Retaria</taxon>
        <taxon>Foraminifera</taxon>
        <taxon>Monothalamids</taxon>
        <taxon>Reticulomyxidae</taxon>
        <taxon>Reticulomyxa</taxon>
    </lineage>
</organism>
<evidence type="ECO:0000313" key="1">
    <source>
        <dbReference type="EMBL" id="ETO09117.1"/>
    </source>
</evidence>
<evidence type="ECO:0000313" key="2">
    <source>
        <dbReference type="Proteomes" id="UP000023152"/>
    </source>
</evidence>
<proteinExistence type="predicted"/>
<dbReference type="AlphaFoldDB" id="X6M6M8"/>
<gene>
    <name evidence="1" type="ORF">RFI_28270</name>
</gene>